<evidence type="ECO:0000256" key="5">
    <source>
        <dbReference type="ARBA" id="ARBA00022833"/>
    </source>
</evidence>
<dbReference type="GO" id="GO:0008270">
    <property type="term" value="F:zinc ion binding"/>
    <property type="evidence" value="ECO:0007669"/>
    <property type="project" value="UniProtKB-KW"/>
</dbReference>
<dbReference type="Gene3D" id="2.60.120.1040">
    <property type="entry name" value="ZPR1, A/B domain"/>
    <property type="match status" value="2"/>
</dbReference>
<gene>
    <name evidence="9" type="primary">LOC108733532</name>
</gene>
<dbReference type="FunFam" id="2.20.25.420:FF:000001">
    <property type="entry name" value="Zinc finger protein ZPR1"/>
    <property type="match status" value="1"/>
</dbReference>
<dbReference type="InParanoid" id="A0A1W4WID0"/>
<dbReference type="InterPro" id="IPR042452">
    <property type="entry name" value="ZPR1_Znf1/2"/>
</dbReference>
<dbReference type="RefSeq" id="XP_018320212.1">
    <property type="nucleotide sequence ID" value="XM_018464710.2"/>
</dbReference>
<protein>
    <recommendedName>
        <fullName evidence="6">Zinc finger protein ZPR1</fullName>
    </recommendedName>
</protein>
<dbReference type="SMART" id="SM00709">
    <property type="entry name" value="Zpr1"/>
    <property type="match status" value="2"/>
</dbReference>
<name>A0A1W4WID0_AGRPL</name>
<evidence type="ECO:0000256" key="2">
    <source>
        <dbReference type="ARBA" id="ARBA00022723"/>
    </source>
</evidence>
<dbReference type="InterPro" id="IPR042451">
    <property type="entry name" value="ZPR1_A/B_dom"/>
</dbReference>
<evidence type="ECO:0000313" key="9">
    <source>
        <dbReference type="RefSeq" id="XP_018320212.1"/>
    </source>
</evidence>
<sequence>METKKPLFRELTAEDPEPETTEIESLCMNCQKNGVTRLLLTKIPFFKDVIVMSFCCEHCGFQNNEIQSGSKVDEKGVKITLKVQTERDLCRQVVKSDYASIKIVELDFEIPGKSQKGEVTTVEGIINRCVTGLQQDQPLRRVQHPEVASQIDEVILKLEHLKELEKPFTLIIEDISGNSFIQNPNVPHPDLQCTTTYFKRNKEQDHELGIFTNDEIEDGAKQQEEPNLLHPITEGEYKYEDLLGEVLQFPTNCNICGAPCQTNMKVTDIPHFKQVVIMATTCDTCGNRTNEVKSGGGIEPKGVKIEVNVYSKDDFSRDLLKSETCHLFIPQLDLEVGPVALGGRFTTVEGILVAIKDQLGEHMFGDSTEEETKRRLERFIEQFDDILECRRPITIILDDPAGNSYIQSLADNGKPDSNLKITHYQRSFEQNEELGLNDLKTENYES</sequence>
<evidence type="ECO:0000256" key="4">
    <source>
        <dbReference type="ARBA" id="ARBA00022771"/>
    </source>
</evidence>
<evidence type="ECO:0000259" key="7">
    <source>
        <dbReference type="SMART" id="SM00709"/>
    </source>
</evidence>
<proteinExistence type="inferred from homology"/>
<dbReference type="NCBIfam" id="TIGR00310">
    <property type="entry name" value="ZPR1_znf"/>
    <property type="match status" value="2"/>
</dbReference>
<dbReference type="STRING" id="224129.A0A1W4WID0"/>
<dbReference type="GO" id="GO:0005634">
    <property type="term" value="C:nucleus"/>
    <property type="evidence" value="ECO:0007669"/>
    <property type="project" value="TreeGrafter"/>
</dbReference>
<dbReference type="FunFam" id="2.20.25.420:FF:000003">
    <property type="entry name" value="zinc finger protein ZPR1"/>
    <property type="match status" value="1"/>
</dbReference>
<keyword evidence="8" id="KW-1185">Reference proteome</keyword>
<dbReference type="GO" id="GO:0048731">
    <property type="term" value="P:system development"/>
    <property type="evidence" value="ECO:0007669"/>
    <property type="project" value="UniProtKB-ARBA"/>
</dbReference>
<dbReference type="InterPro" id="IPR040141">
    <property type="entry name" value="ZPR1"/>
</dbReference>
<keyword evidence="4" id="KW-0863">Zinc-finger</keyword>
<organism evidence="8 9">
    <name type="scientific">Agrilus planipennis</name>
    <name type="common">Emerald ash borer</name>
    <name type="synonym">Agrilus marcopoli</name>
    <dbReference type="NCBI Taxonomy" id="224129"/>
    <lineage>
        <taxon>Eukaryota</taxon>
        <taxon>Metazoa</taxon>
        <taxon>Ecdysozoa</taxon>
        <taxon>Arthropoda</taxon>
        <taxon>Hexapoda</taxon>
        <taxon>Insecta</taxon>
        <taxon>Pterygota</taxon>
        <taxon>Neoptera</taxon>
        <taxon>Endopterygota</taxon>
        <taxon>Coleoptera</taxon>
        <taxon>Polyphaga</taxon>
        <taxon>Elateriformia</taxon>
        <taxon>Buprestoidea</taxon>
        <taxon>Buprestidae</taxon>
        <taxon>Agrilinae</taxon>
        <taxon>Agrilus</taxon>
    </lineage>
</organism>
<dbReference type="Pfam" id="PF03367">
    <property type="entry name" value="Zn_ribbon_ZPR1"/>
    <property type="match status" value="2"/>
</dbReference>
<reference evidence="9" key="1">
    <citation type="submission" date="2025-08" db="UniProtKB">
        <authorList>
            <consortium name="RefSeq"/>
        </authorList>
    </citation>
    <scope>IDENTIFICATION</scope>
    <source>
        <tissue evidence="9">Entire body</tissue>
    </source>
</reference>
<keyword evidence="3" id="KW-0677">Repeat</keyword>
<dbReference type="InterPro" id="IPR056180">
    <property type="entry name" value="ZPR1_jr_dom"/>
</dbReference>
<dbReference type="GeneID" id="108733532"/>
<feature type="domain" description="Zinc finger ZPR1-type" evidence="7">
    <location>
        <begin position="25"/>
        <end position="183"/>
    </location>
</feature>
<evidence type="ECO:0000256" key="3">
    <source>
        <dbReference type="ARBA" id="ARBA00022737"/>
    </source>
</evidence>
<keyword evidence="2" id="KW-0479">Metal-binding</keyword>
<dbReference type="Pfam" id="PF22794">
    <property type="entry name" value="jr-ZPR1"/>
    <property type="match status" value="2"/>
</dbReference>
<dbReference type="CTD" id="8882"/>
<dbReference type="PANTHER" id="PTHR10876">
    <property type="entry name" value="ZINC FINGER PROTEIN ZPR1"/>
    <property type="match status" value="1"/>
</dbReference>
<dbReference type="InterPro" id="IPR004457">
    <property type="entry name" value="Znf_ZPR1"/>
</dbReference>
<dbReference type="KEGG" id="apln:108733532"/>
<dbReference type="FunFam" id="2.60.120.1040:FF:000003">
    <property type="entry name" value="Zinc finger protein zpr1"/>
    <property type="match status" value="1"/>
</dbReference>
<accession>A0A1W4WID0</accession>
<evidence type="ECO:0000256" key="1">
    <source>
        <dbReference type="ARBA" id="ARBA00008354"/>
    </source>
</evidence>
<dbReference type="OrthoDB" id="308464at2759"/>
<feature type="domain" description="Zinc finger ZPR1-type" evidence="7">
    <location>
        <begin position="251"/>
        <end position="408"/>
    </location>
</feature>
<dbReference type="FunFam" id="2.60.120.1040:FF:000001">
    <property type="entry name" value="Zinc finger protein ZPR1"/>
    <property type="match status" value="1"/>
</dbReference>
<dbReference type="FunCoup" id="A0A1W4WID0">
    <property type="interactions" value="2532"/>
</dbReference>
<dbReference type="AlphaFoldDB" id="A0A1W4WID0"/>
<keyword evidence="5" id="KW-0862">Zinc</keyword>
<dbReference type="Proteomes" id="UP000192223">
    <property type="component" value="Unplaced"/>
</dbReference>
<comment type="similarity">
    <text evidence="1">Belongs to the ZPR1 family.</text>
</comment>
<evidence type="ECO:0000313" key="8">
    <source>
        <dbReference type="Proteomes" id="UP000192223"/>
    </source>
</evidence>
<evidence type="ECO:0000256" key="6">
    <source>
        <dbReference type="ARBA" id="ARBA00074960"/>
    </source>
</evidence>
<dbReference type="Gene3D" id="2.20.25.420">
    <property type="entry name" value="ZPR1, zinc finger domain"/>
    <property type="match status" value="2"/>
</dbReference>
<dbReference type="PANTHER" id="PTHR10876:SF0">
    <property type="entry name" value="ZINC FINGER PROTEIN ZPR1"/>
    <property type="match status" value="1"/>
</dbReference>